<feature type="compositionally biased region" description="Low complexity" evidence="1">
    <location>
        <begin position="524"/>
        <end position="543"/>
    </location>
</feature>
<dbReference type="Proteomes" id="UP000095598">
    <property type="component" value="Unassembled WGS sequence"/>
</dbReference>
<evidence type="ECO:0000313" key="2">
    <source>
        <dbReference type="EMBL" id="CUN06595.1"/>
    </source>
</evidence>
<dbReference type="RefSeq" id="WP_055259180.1">
    <property type="nucleotide sequence ID" value="NZ_CYXT01000019.1"/>
</dbReference>
<dbReference type="EMBL" id="CYXT01000019">
    <property type="protein sequence ID" value="CUN06595.1"/>
    <property type="molecule type" value="Genomic_DNA"/>
</dbReference>
<feature type="region of interest" description="Disordered" evidence="1">
    <location>
        <begin position="524"/>
        <end position="544"/>
    </location>
</feature>
<dbReference type="SUPFAM" id="SSF48371">
    <property type="entry name" value="ARM repeat"/>
    <property type="match status" value="1"/>
</dbReference>
<dbReference type="AlphaFoldDB" id="A0A173TXH9"/>
<gene>
    <name evidence="2" type="ORF">ERS852425_02398</name>
</gene>
<feature type="region of interest" description="Disordered" evidence="1">
    <location>
        <begin position="158"/>
        <end position="179"/>
    </location>
</feature>
<accession>A0A173TXH9</accession>
<dbReference type="InterPro" id="IPR016024">
    <property type="entry name" value="ARM-type_fold"/>
</dbReference>
<evidence type="ECO:0000313" key="3">
    <source>
        <dbReference type="Proteomes" id="UP000095598"/>
    </source>
</evidence>
<reference evidence="2 3" key="1">
    <citation type="submission" date="2015-09" db="EMBL/GenBank/DDBJ databases">
        <authorList>
            <consortium name="Pathogen Informatics"/>
        </authorList>
    </citation>
    <scope>NUCLEOTIDE SEQUENCE [LARGE SCALE GENOMIC DNA]</scope>
    <source>
        <strain evidence="2 3">2789STDY5608868</strain>
    </source>
</reference>
<feature type="region of interest" description="Disordered" evidence="1">
    <location>
        <begin position="564"/>
        <end position="586"/>
    </location>
</feature>
<proteinExistence type="predicted"/>
<organism evidence="2 3">
    <name type="scientific">Anaerostipes hadrus</name>
    <dbReference type="NCBI Taxonomy" id="649756"/>
    <lineage>
        <taxon>Bacteria</taxon>
        <taxon>Bacillati</taxon>
        <taxon>Bacillota</taxon>
        <taxon>Clostridia</taxon>
        <taxon>Lachnospirales</taxon>
        <taxon>Lachnospiraceae</taxon>
        <taxon>Anaerostipes</taxon>
    </lineage>
</organism>
<evidence type="ECO:0000256" key="1">
    <source>
        <dbReference type="SAM" id="MobiDB-lite"/>
    </source>
</evidence>
<name>A0A173TXH9_ANAHA</name>
<sequence>MATQKADGSIYIKTEIDTTEAKASVKEIASLLKRLSNQVKTIGKSMEKAMSGGIKAPDTKGMDVVEEKAKTVAEELEKTAQAEKKLDNIDIKTTALDTLDKAIETIGQKLAELEKAQMDVFNRNQSATSSPAFQAMESAAAKLDQQYEELLAKKKQLEAPTASADSGLPKSAKLTGGTGLASEESAKALQKLNAEITGTETSVESLNTDLGQTTQLQDEISNSNIKTTAYQILEDSLQRLDTQFEQVATAQQEIFARNQSATSSPAFLALESAAEKLGRQYDELLAKKKQLDSGTTTAQPTEKVRTAPITGNYAKTASEESEKALNALNKEISKTDAKERSLVNTNSRLGSSFKNVSQSADSAKTKTGGISSIFSRMGGVVSGLGKRLTGLAQNFTSTTNSANNASFSIGRMVGMSILYSTVFGMISKVNSGIMTGINNLAQYSSATNASISSMMSALTQLQNSLATAFAPILSVVAPILTAFINMLSRAITYVGMFIAALTGQKSFTKAKAVQEDYAASLQKTSKSSNSAAKSTKKNANATKKANKEMQTYLSGLDEIRQYQKEKDNTPSSNSTPSTGGGGGGGYTGPSIGDMFEKVPIESSIADIAKKIKNLIKKEDWEGLGAYIASGINKGLQKIYDAINWNNVGPKITYFVNAFTRTFNSLVDHIDWDLMGRTVGAGINTIVNTLNLLIEGINWKNLGSKIATGINGLFNEVNWNNVGRLFANKINVPFQMLEGAVNTLNWAKIGTSIGGFLNGAINQIDVKSIGTSLSGLALGILTTLDNALTTTNWSQLGTKLATLLTSIDWVGIFVSAISVAGKAITALTQLGVSFMDNLAKGITNGTQQFISKGLSALTSFTANLRRNAGKLVDSGLNLMLNLAKGIANSLPDIIKNVPQIVSNIANTINDNAPKILMAGIQLIGILIKGLIQAIPTLIASIPQIIVAMVNVFTAYNWLSLGKSLITGIKNGIVAAKSTAVEAMTNTYNGLLNAIKNLPSKLKGLGENGLKEMGNGITGKLSGLKTTAGKILTNIIEAVKNLPKELSKKATSAIRDMKTTFKNVDWGSVGMNVVKGIAKGVGDFAWILVDKMTGLAQKAWEGVKDFFGIHSPSRLMRDTVGKMIPAGITVGLEKAFPDTLKTLMNQSEQLANVPFRTPEIATGKIIPAKASAVIAQKQNSTNSNNNDVLNLLEQLLSVTKSLESDNSGNNGGDYHFTAQINRRTLFDEFIEEAKLRQMSNGRNPFSLA</sequence>
<protein>
    <submittedName>
        <fullName evidence="2">Phage-related protein</fullName>
    </submittedName>
</protein>